<organism evidence="5 6">
    <name type="scientific">Burkholderia ubonensis</name>
    <dbReference type="NCBI Taxonomy" id="101571"/>
    <lineage>
        <taxon>Bacteria</taxon>
        <taxon>Pseudomonadati</taxon>
        <taxon>Pseudomonadota</taxon>
        <taxon>Betaproteobacteria</taxon>
        <taxon>Burkholderiales</taxon>
        <taxon>Burkholderiaceae</taxon>
        <taxon>Burkholderia</taxon>
        <taxon>Burkholderia cepacia complex</taxon>
    </lineage>
</organism>
<evidence type="ECO:0000256" key="3">
    <source>
        <dbReference type="ARBA" id="ARBA00038054"/>
    </source>
</evidence>
<dbReference type="Proteomes" id="UP000062998">
    <property type="component" value="Unassembled WGS sequence"/>
</dbReference>
<dbReference type="RefSeq" id="WP_060326411.1">
    <property type="nucleotide sequence ID" value="NZ_CP013464.1"/>
</dbReference>
<dbReference type="AlphaFoldDB" id="A0A107FV90"/>
<name>A0A107FV90_9BURK</name>
<evidence type="ECO:0000313" key="6">
    <source>
        <dbReference type="Proteomes" id="UP000062998"/>
    </source>
</evidence>
<evidence type="ECO:0000256" key="1">
    <source>
        <dbReference type="ARBA" id="ARBA00001917"/>
    </source>
</evidence>
<dbReference type="GO" id="GO:0010181">
    <property type="term" value="F:FMN binding"/>
    <property type="evidence" value="ECO:0007669"/>
    <property type="project" value="InterPro"/>
</dbReference>
<evidence type="ECO:0000256" key="2">
    <source>
        <dbReference type="ARBA" id="ARBA00022630"/>
    </source>
</evidence>
<dbReference type="InterPro" id="IPR012349">
    <property type="entry name" value="Split_barrel_FMN-bd"/>
</dbReference>
<proteinExistence type="inferred from homology"/>
<gene>
    <name evidence="5" type="ORF">WL73_21915</name>
</gene>
<dbReference type="GO" id="GO:0016646">
    <property type="term" value="F:oxidoreductase activity, acting on the CH-NH group of donors, NAD or NADP as acceptor"/>
    <property type="evidence" value="ECO:0007669"/>
    <property type="project" value="UniProtKB-ARBA"/>
</dbReference>
<feature type="domain" description="Flavin reductase like" evidence="4">
    <location>
        <begin position="12"/>
        <end position="174"/>
    </location>
</feature>
<dbReference type="PANTHER" id="PTHR43567:SF1">
    <property type="entry name" value="FLAVOREDOXIN"/>
    <property type="match status" value="1"/>
</dbReference>
<dbReference type="SUPFAM" id="SSF50475">
    <property type="entry name" value="FMN-binding split barrel"/>
    <property type="match status" value="1"/>
</dbReference>
<comment type="cofactor">
    <cofactor evidence="1">
        <name>FMN</name>
        <dbReference type="ChEBI" id="CHEBI:58210"/>
    </cofactor>
</comment>
<dbReference type="SMART" id="SM00903">
    <property type="entry name" value="Flavin_Reduct"/>
    <property type="match status" value="1"/>
</dbReference>
<sequence length="235" mass="25395">MNAPHRICEPNILYFGTPVVLIGTRNDDGTANLAPMSSAFWLGWRGVLGLAASSRTTQNLIRTGECVLNLPSAAQADAVDRIARTTGSSPVPASKAARGYVYEPDKFGRAGLTEAASDTVSAPRALECPVHLEAVVAARHGIAEDSPDGRGRICVFEVRIQRVHVHPDLLMDGDPDRIDPDKWSPLIMSFQKFYGLAPRQVHASRLAEIPERLYRSPDVDRARGAAMHGAPQPIG</sequence>
<comment type="similarity">
    <text evidence="3">Belongs to the flavoredoxin family.</text>
</comment>
<keyword evidence="2" id="KW-0285">Flavoprotein</keyword>
<comment type="caution">
    <text evidence="5">The sequence shown here is derived from an EMBL/GenBank/DDBJ whole genome shotgun (WGS) entry which is preliminary data.</text>
</comment>
<protein>
    <submittedName>
        <fullName evidence="5">Flavin reductase</fullName>
    </submittedName>
</protein>
<evidence type="ECO:0000259" key="4">
    <source>
        <dbReference type="SMART" id="SM00903"/>
    </source>
</evidence>
<dbReference type="InterPro" id="IPR052174">
    <property type="entry name" value="Flavoredoxin"/>
</dbReference>
<dbReference type="Gene3D" id="2.30.110.10">
    <property type="entry name" value="Electron Transport, Fmn-binding Protein, Chain A"/>
    <property type="match status" value="1"/>
</dbReference>
<accession>A0A107FV90</accession>
<evidence type="ECO:0000313" key="5">
    <source>
        <dbReference type="EMBL" id="KWD96799.1"/>
    </source>
</evidence>
<reference evidence="5 6" key="1">
    <citation type="submission" date="2015-11" db="EMBL/GenBank/DDBJ databases">
        <title>Expanding the genomic diversity of Burkholderia species for the development of highly accurate diagnostics.</title>
        <authorList>
            <person name="Sahl J."/>
            <person name="Keim P."/>
            <person name="Wagner D."/>
        </authorList>
    </citation>
    <scope>NUCLEOTIDE SEQUENCE [LARGE SCALE GENOMIC DNA]</scope>
    <source>
        <strain evidence="5 6">MSMB2167WGS</strain>
    </source>
</reference>
<dbReference type="InterPro" id="IPR002563">
    <property type="entry name" value="Flavin_Rdtase-like_dom"/>
</dbReference>
<dbReference type="EMBL" id="LPIX01000089">
    <property type="protein sequence ID" value="KWD96799.1"/>
    <property type="molecule type" value="Genomic_DNA"/>
</dbReference>
<dbReference type="Pfam" id="PF01613">
    <property type="entry name" value="Flavin_Reduct"/>
    <property type="match status" value="1"/>
</dbReference>
<dbReference type="OrthoDB" id="5946411at2"/>
<dbReference type="PANTHER" id="PTHR43567">
    <property type="entry name" value="FLAVOREDOXIN-RELATED-RELATED"/>
    <property type="match status" value="1"/>
</dbReference>